<accession>A0A8C2WLJ0</accession>
<dbReference type="Proteomes" id="UP000694565">
    <property type="component" value="Unplaced"/>
</dbReference>
<dbReference type="SUPFAM" id="SSF69500">
    <property type="entry name" value="DTD-like"/>
    <property type="match status" value="1"/>
</dbReference>
<feature type="region of interest" description="Disordered" evidence="9">
    <location>
        <begin position="231"/>
        <end position="266"/>
    </location>
</feature>
<dbReference type="SMART" id="SM00980">
    <property type="entry name" value="THAP"/>
    <property type="match status" value="2"/>
</dbReference>
<name>A0A8C2WLJ0_CYCLU</name>
<dbReference type="InterPro" id="IPR026521">
    <property type="entry name" value="THAP2"/>
</dbReference>
<dbReference type="SMART" id="SM00692">
    <property type="entry name" value="DM3"/>
    <property type="match status" value="2"/>
</dbReference>
<sequence>MPSFDLLNRVELFMRAGTFPLESSKSSKKVTKAASKHFIYKDGCLLRSYRGRLLRVVRSDDEVREILARYHDNNSHAGRVRVVKEIMLMYYWVGVTEAVKAWIQACAVCQSRTPAEPPAPPVQFCMAYGCDASSYVHPQLSFHRFPKEAERRRRWLLLSQRDEGSLRTNSCLCSRHFEPACFSLSGEGGQPTLSPDAVPTVVSAAAQEDEVPAPSEEDFLQSSTLEDLLSTAAAETADPSEPAFDRSDPPTELQEHQYCLPGPDPDSREVQTVMELKRRKVVIEPSFKAYNQIADYLSHRVLPMQSKAARGGLKRMSKRFGLKDGVLMYTRVSPPLRVPRCREEVNSILQQFHDNQGHYGHGICQREITKHFYWASMTHDLARWISSCDTCLNRSKRKWLRCSVSTCTNCCGPVERGLGLTFHKFPLDNLAVLTQWLKAVGRPNWHPRLGSSVCSTHFTEDCFDRGGERASVQPDAVPTLLVHGDSATLSRGPTQPAGEEAYFAKYDAVELYLSRRKYPPGLSYVEKNTFRRFCKKFTIKDGELHIVRGDRVRLVLRSRQRVEAAMTDYHNELNHLDFNKCLRLLNERYFWRTMKTDVLQWINGCSQCSSRRKKPANQSEPREPPLEEMTSPQIPDDLDSGKDGDDGSEDDDEEVDEGERQPDATSEDRAESPSPPQQVTPIGPQPRIPILLHLRTPINFQPRTPIILQRRIPNTPFVARLLPVRRGTPPQFEVTGSQSGLEVQEERIQLLDHMKRSGPQGSARTHHFVKVQDKTKPPSESCPPPELPALRKPPQQAASGGPTTQNRTQSHDGVQRPVKRKRDLEAPSSARRSTSGGLEPVVAPSTKPWPVFTIAGSAQQVQPLPEVDGSAPFPRPRRLQARTVVQQCSEAKVKIKPALDGADAQWAEIQEGMVVYVCFFHGATEDVAHDMASSLMTTKLFRKDSGHSVSVLDLPGSVLFIPQDSLLGEPVAKRRVQYRGGCELWRGAQLFSHLVAACREFMSGSAKCTKAGATVEQGVYGQKQETVLNSAEPLTLLLEF</sequence>
<organism evidence="11 12">
    <name type="scientific">Cyclopterus lumpus</name>
    <name type="common">Lumpsucker</name>
    <dbReference type="NCBI Taxonomy" id="8103"/>
    <lineage>
        <taxon>Eukaryota</taxon>
        <taxon>Metazoa</taxon>
        <taxon>Chordata</taxon>
        <taxon>Craniata</taxon>
        <taxon>Vertebrata</taxon>
        <taxon>Euteleostomi</taxon>
        <taxon>Actinopterygii</taxon>
        <taxon>Neopterygii</taxon>
        <taxon>Teleostei</taxon>
        <taxon>Neoteleostei</taxon>
        <taxon>Acanthomorphata</taxon>
        <taxon>Eupercaria</taxon>
        <taxon>Perciformes</taxon>
        <taxon>Cottioidei</taxon>
        <taxon>Cottales</taxon>
        <taxon>Cyclopteridae</taxon>
        <taxon>Cyclopterus</taxon>
    </lineage>
</organism>
<dbReference type="InterPro" id="IPR023509">
    <property type="entry name" value="DTD-like_sf"/>
</dbReference>
<feature type="region of interest" description="Disordered" evidence="9">
    <location>
        <begin position="756"/>
        <end position="844"/>
    </location>
</feature>
<evidence type="ECO:0000256" key="6">
    <source>
        <dbReference type="ARBA" id="ARBA00047676"/>
    </source>
</evidence>
<comment type="catalytic activity">
    <reaction evidence="7">
        <text>a D-aminoacyl-tRNA + H2O = a tRNA + a D-alpha-amino acid + H(+)</text>
        <dbReference type="Rhea" id="RHEA:13953"/>
        <dbReference type="Rhea" id="RHEA-COMP:10123"/>
        <dbReference type="Rhea" id="RHEA-COMP:10124"/>
        <dbReference type="ChEBI" id="CHEBI:15377"/>
        <dbReference type="ChEBI" id="CHEBI:15378"/>
        <dbReference type="ChEBI" id="CHEBI:59871"/>
        <dbReference type="ChEBI" id="CHEBI:78442"/>
        <dbReference type="ChEBI" id="CHEBI:79333"/>
        <dbReference type="EC" id="3.1.1.96"/>
    </reaction>
</comment>
<feature type="compositionally biased region" description="Basic and acidic residues" evidence="9">
    <location>
        <begin position="243"/>
        <end position="255"/>
    </location>
</feature>
<evidence type="ECO:0000256" key="8">
    <source>
        <dbReference type="PROSITE-ProRule" id="PRU00309"/>
    </source>
</evidence>
<evidence type="ECO:0000256" key="7">
    <source>
        <dbReference type="ARBA" id="ARBA00048018"/>
    </source>
</evidence>
<dbReference type="KEGG" id="clum:117751171"/>
<comment type="catalytic activity">
    <reaction evidence="6">
        <text>glycyl-tRNA(Ala) + H2O = tRNA(Ala) + glycine + H(+)</text>
        <dbReference type="Rhea" id="RHEA:53744"/>
        <dbReference type="Rhea" id="RHEA-COMP:9657"/>
        <dbReference type="Rhea" id="RHEA-COMP:13640"/>
        <dbReference type="ChEBI" id="CHEBI:15377"/>
        <dbReference type="ChEBI" id="CHEBI:15378"/>
        <dbReference type="ChEBI" id="CHEBI:57305"/>
        <dbReference type="ChEBI" id="CHEBI:78442"/>
        <dbReference type="ChEBI" id="CHEBI:78522"/>
        <dbReference type="EC" id="3.1.1.96"/>
    </reaction>
</comment>
<dbReference type="GeneTree" id="ENSGT00940000153431"/>
<feature type="compositionally biased region" description="Acidic residues" evidence="9">
    <location>
        <begin position="646"/>
        <end position="657"/>
    </location>
</feature>
<dbReference type="EC" id="3.1.1.96" evidence="1"/>
<dbReference type="GO" id="GO:0008270">
    <property type="term" value="F:zinc ion binding"/>
    <property type="evidence" value="ECO:0007669"/>
    <property type="project" value="UniProtKB-KW"/>
</dbReference>
<feature type="compositionally biased region" description="Basic and acidic residues" evidence="9">
    <location>
        <begin position="658"/>
        <end position="671"/>
    </location>
</feature>
<evidence type="ECO:0000256" key="2">
    <source>
        <dbReference type="ARBA" id="ARBA00022723"/>
    </source>
</evidence>
<evidence type="ECO:0000259" key="10">
    <source>
        <dbReference type="PROSITE" id="PS50950"/>
    </source>
</evidence>
<gene>
    <name evidence="11" type="primary">LOC117751171</name>
</gene>
<evidence type="ECO:0000256" key="5">
    <source>
        <dbReference type="ARBA" id="ARBA00023125"/>
    </source>
</evidence>
<dbReference type="GO" id="GO:0051499">
    <property type="term" value="F:D-aminoacyl-tRNA deacylase activity"/>
    <property type="evidence" value="ECO:0007669"/>
    <property type="project" value="UniProtKB-EC"/>
</dbReference>
<dbReference type="InterPro" id="IPR006612">
    <property type="entry name" value="THAP_Znf"/>
</dbReference>
<dbReference type="OrthoDB" id="6496718at2759"/>
<dbReference type="AlphaFoldDB" id="A0A8C2WLJ0"/>
<evidence type="ECO:0000256" key="9">
    <source>
        <dbReference type="SAM" id="MobiDB-lite"/>
    </source>
</evidence>
<dbReference type="Pfam" id="PF05485">
    <property type="entry name" value="THAP"/>
    <property type="match status" value="2"/>
</dbReference>
<reference evidence="11" key="2">
    <citation type="submission" date="2025-09" db="UniProtKB">
        <authorList>
            <consortium name="Ensembl"/>
        </authorList>
    </citation>
    <scope>IDENTIFICATION</scope>
</reference>
<proteinExistence type="predicted"/>
<dbReference type="GO" id="GO:0005737">
    <property type="term" value="C:cytoplasm"/>
    <property type="evidence" value="ECO:0007669"/>
    <property type="project" value="InterPro"/>
</dbReference>
<feature type="domain" description="THAP-type" evidence="10">
    <location>
        <begin position="120"/>
        <end position="202"/>
    </location>
</feature>
<evidence type="ECO:0000313" key="11">
    <source>
        <dbReference type="Ensembl" id="ENSCLMP00005005220.1"/>
    </source>
</evidence>
<dbReference type="InterPro" id="IPR038441">
    <property type="entry name" value="THAP_Znf_sf"/>
</dbReference>
<dbReference type="SUPFAM" id="SSF57716">
    <property type="entry name" value="Glucocorticoid receptor-like (DNA-binding domain)"/>
    <property type="match status" value="2"/>
</dbReference>
<keyword evidence="3 8" id="KW-0863">Zinc-finger</keyword>
<dbReference type="Ensembl" id="ENSCLMT00005005589.1">
    <property type="protein sequence ID" value="ENSCLMP00005005220.1"/>
    <property type="gene ID" value="ENSCLMG00005002808.1"/>
</dbReference>
<dbReference type="PANTHER" id="PTHR47696:SF1">
    <property type="entry name" value="THAP DOMAIN-CONTAINING PROTEIN 2"/>
    <property type="match status" value="1"/>
</dbReference>
<dbReference type="Pfam" id="PF02580">
    <property type="entry name" value="Tyr_Deacylase"/>
    <property type="match status" value="1"/>
</dbReference>
<dbReference type="GO" id="GO:0003677">
    <property type="term" value="F:DNA binding"/>
    <property type="evidence" value="ECO:0007669"/>
    <property type="project" value="UniProtKB-UniRule"/>
</dbReference>
<keyword evidence="4" id="KW-0862">Zinc</keyword>
<evidence type="ECO:0000256" key="3">
    <source>
        <dbReference type="ARBA" id="ARBA00022771"/>
    </source>
</evidence>
<dbReference type="RefSeq" id="XP_034418670.1">
    <property type="nucleotide sequence ID" value="XM_034562779.1"/>
</dbReference>
<reference evidence="11" key="1">
    <citation type="submission" date="2025-08" db="UniProtKB">
        <authorList>
            <consortium name="Ensembl"/>
        </authorList>
    </citation>
    <scope>IDENTIFICATION</scope>
</reference>
<feature type="compositionally biased region" description="Pro residues" evidence="9">
    <location>
        <begin position="673"/>
        <end position="685"/>
    </location>
</feature>
<evidence type="ECO:0000256" key="1">
    <source>
        <dbReference type="ARBA" id="ARBA00013056"/>
    </source>
</evidence>
<feature type="domain" description="THAP-type" evidence="10">
    <location>
        <begin position="397"/>
        <end position="481"/>
    </location>
</feature>
<keyword evidence="5 8" id="KW-0238">DNA-binding</keyword>
<keyword evidence="12" id="KW-1185">Reference proteome</keyword>
<dbReference type="Gene3D" id="6.20.210.20">
    <property type="entry name" value="THAP domain"/>
    <property type="match status" value="1"/>
</dbReference>
<dbReference type="PANTHER" id="PTHR47696">
    <property type="entry name" value="THAP DOMAIN-CONTAINING PROTEIN 2"/>
    <property type="match status" value="1"/>
</dbReference>
<dbReference type="Pfam" id="PF17921">
    <property type="entry name" value="Integrase_H2C2"/>
    <property type="match status" value="3"/>
</dbReference>
<protein>
    <recommendedName>
        <fullName evidence="1">D-aminoacyl-tRNA deacylase</fullName>
        <ecNumber evidence="1">3.1.1.96</ecNumber>
    </recommendedName>
</protein>
<evidence type="ECO:0000313" key="12">
    <source>
        <dbReference type="Proteomes" id="UP000694565"/>
    </source>
</evidence>
<keyword evidence="2" id="KW-0479">Metal-binding</keyword>
<dbReference type="InterPro" id="IPR003732">
    <property type="entry name" value="Daa-tRNA_deacyls_DTD"/>
</dbReference>
<dbReference type="GeneID" id="117751171"/>
<evidence type="ECO:0000256" key="4">
    <source>
        <dbReference type="ARBA" id="ARBA00022833"/>
    </source>
</evidence>
<dbReference type="Gene3D" id="3.50.80.10">
    <property type="entry name" value="D-tyrosyl-tRNA(Tyr) deacylase"/>
    <property type="match status" value="1"/>
</dbReference>
<feature type="region of interest" description="Disordered" evidence="9">
    <location>
        <begin position="609"/>
        <end position="685"/>
    </location>
</feature>
<dbReference type="InterPro" id="IPR041588">
    <property type="entry name" value="Integrase_H2C2"/>
</dbReference>
<dbReference type="Gene3D" id="1.10.340.70">
    <property type="match status" value="3"/>
</dbReference>
<dbReference type="PROSITE" id="PS50950">
    <property type="entry name" value="ZF_THAP"/>
    <property type="match status" value="2"/>
</dbReference>
<feature type="compositionally biased region" description="Polar residues" evidence="9">
    <location>
        <begin position="796"/>
        <end position="808"/>
    </location>
</feature>